<proteinExistence type="predicted"/>
<dbReference type="Proteomes" id="UP000191124">
    <property type="component" value="Unassembled WGS sequence"/>
</dbReference>
<reference evidence="1 2" key="1">
    <citation type="submission" date="2017-01" db="EMBL/GenBank/DDBJ databases">
        <title>Bacillus cereus isolates.</title>
        <authorList>
            <person name="Beno S.M."/>
        </authorList>
    </citation>
    <scope>NUCLEOTIDE SEQUENCE [LARGE SCALE GENOMIC DNA]</scope>
    <source>
        <strain evidence="1 2">FSL M7-1219</strain>
    </source>
</reference>
<dbReference type="EMBL" id="MUAL01000089">
    <property type="protein sequence ID" value="OOR20201.1"/>
    <property type="molecule type" value="Genomic_DNA"/>
</dbReference>
<evidence type="ECO:0000313" key="1">
    <source>
        <dbReference type="EMBL" id="OOR20201.1"/>
    </source>
</evidence>
<organism evidence="1 2">
    <name type="scientific">Bacillus cereus</name>
    <dbReference type="NCBI Taxonomy" id="1396"/>
    <lineage>
        <taxon>Bacteria</taxon>
        <taxon>Bacillati</taxon>
        <taxon>Bacillota</taxon>
        <taxon>Bacilli</taxon>
        <taxon>Bacillales</taxon>
        <taxon>Bacillaceae</taxon>
        <taxon>Bacillus</taxon>
        <taxon>Bacillus cereus group</taxon>
    </lineage>
</organism>
<accession>A0A1S9UER7</accession>
<dbReference type="AlphaFoldDB" id="A0A1S9UER7"/>
<evidence type="ECO:0000313" key="2">
    <source>
        <dbReference type="Proteomes" id="UP000191124"/>
    </source>
</evidence>
<comment type="caution">
    <text evidence="1">The sequence shown here is derived from an EMBL/GenBank/DDBJ whole genome shotgun (WGS) entry which is preliminary data.</text>
</comment>
<name>A0A1S9UER7_BACCE</name>
<protein>
    <submittedName>
        <fullName evidence="1">Uncharacterized protein</fullName>
    </submittedName>
</protein>
<sequence length="68" mass="7612">MTVKESLEAAKDNLVSFYRDAMQGAVDKHTSGGKVLGVTVKGISELEYKREAFKAHNKIKEMNRKRGN</sequence>
<gene>
    <name evidence="1" type="ORF">BW892_24575</name>
</gene>